<dbReference type="SUPFAM" id="SSF117281">
    <property type="entry name" value="Kelch motif"/>
    <property type="match status" value="1"/>
</dbReference>
<evidence type="ECO:0000256" key="2">
    <source>
        <dbReference type="ARBA" id="ARBA00022737"/>
    </source>
</evidence>
<evidence type="ECO:0000313" key="4">
    <source>
        <dbReference type="Proteomes" id="UP001058974"/>
    </source>
</evidence>
<dbReference type="GO" id="GO:0005634">
    <property type="term" value="C:nucleus"/>
    <property type="evidence" value="ECO:0007669"/>
    <property type="project" value="TreeGrafter"/>
</dbReference>
<dbReference type="Gene3D" id="2.120.10.80">
    <property type="entry name" value="Kelch-type beta propeller"/>
    <property type="match status" value="1"/>
</dbReference>
<keyword evidence="2" id="KW-0677">Repeat</keyword>
<dbReference type="InterPro" id="IPR006652">
    <property type="entry name" value="Kelch_1"/>
</dbReference>
<dbReference type="Proteomes" id="UP001058974">
    <property type="component" value="Chromosome 4"/>
</dbReference>
<proteinExistence type="predicted"/>
<sequence>MSIKSSEVTDDLEERGKSKNMENHAGVSSFLIRQLGRDMSINCLVRLSRYWNIGDSSRHEHSKKKSYVVFIDGKFYVLGGIGVDKTTQLACGEEFDLKTREWRIVPNMCPPQNEGDGVNGEAPHLIAVVKNILYVADYARQEVKRYVKDKNSWVTIGSLPERATSLNGWGMAFRSYEDKLVVIGGSSFHGGMVTEVNAWTIDDDEDAPHWNLLAIIQSGSFVYNCDVMGC</sequence>
<name>A0A9D4X8X9_PEA</name>
<dbReference type="PANTHER" id="PTHR46122:SF9">
    <property type="entry name" value="F-BOX_KELCH-REPEAT PROTEIN"/>
    <property type="match status" value="1"/>
</dbReference>
<dbReference type="PANTHER" id="PTHR46122">
    <property type="entry name" value="GALACTOSE OXIDASE/KELCH REPEAT PROTEIN-RELATED"/>
    <property type="match status" value="1"/>
</dbReference>
<gene>
    <name evidence="3" type="ORF">KIW84_041686</name>
</gene>
<dbReference type="InterPro" id="IPR015915">
    <property type="entry name" value="Kelch-typ_b-propeller"/>
</dbReference>
<comment type="caution">
    <text evidence="3">The sequence shown here is derived from an EMBL/GenBank/DDBJ whole genome shotgun (WGS) entry which is preliminary data.</text>
</comment>
<dbReference type="InterPro" id="IPR052439">
    <property type="entry name" value="F-box/Kelch-repeat"/>
</dbReference>
<reference evidence="3 4" key="1">
    <citation type="journal article" date="2022" name="Nat. Genet.">
        <title>Improved pea reference genome and pan-genome highlight genomic features and evolutionary characteristics.</title>
        <authorList>
            <person name="Yang T."/>
            <person name="Liu R."/>
            <person name="Luo Y."/>
            <person name="Hu S."/>
            <person name="Wang D."/>
            <person name="Wang C."/>
            <person name="Pandey M.K."/>
            <person name="Ge S."/>
            <person name="Xu Q."/>
            <person name="Li N."/>
            <person name="Li G."/>
            <person name="Huang Y."/>
            <person name="Saxena R.K."/>
            <person name="Ji Y."/>
            <person name="Li M."/>
            <person name="Yan X."/>
            <person name="He Y."/>
            <person name="Liu Y."/>
            <person name="Wang X."/>
            <person name="Xiang C."/>
            <person name="Varshney R.K."/>
            <person name="Ding H."/>
            <person name="Gao S."/>
            <person name="Zong X."/>
        </authorList>
    </citation>
    <scope>NUCLEOTIDE SEQUENCE [LARGE SCALE GENOMIC DNA]</scope>
    <source>
        <strain evidence="3 4">cv. Zhongwan 6</strain>
    </source>
</reference>
<accession>A0A9D4X8X9</accession>
<dbReference type="Pfam" id="PF01344">
    <property type="entry name" value="Kelch_1"/>
    <property type="match status" value="1"/>
</dbReference>
<dbReference type="EMBL" id="JAMSHJ010000004">
    <property type="protein sequence ID" value="KAI5416758.1"/>
    <property type="molecule type" value="Genomic_DNA"/>
</dbReference>
<keyword evidence="4" id="KW-1185">Reference proteome</keyword>
<evidence type="ECO:0000313" key="3">
    <source>
        <dbReference type="EMBL" id="KAI5416758.1"/>
    </source>
</evidence>
<organism evidence="3 4">
    <name type="scientific">Pisum sativum</name>
    <name type="common">Garden pea</name>
    <name type="synonym">Lathyrus oleraceus</name>
    <dbReference type="NCBI Taxonomy" id="3888"/>
    <lineage>
        <taxon>Eukaryota</taxon>
        <taxon>Viridiplantae</taxon>
        <taxon>Streptophyta</taxon>
        <taxon>Embryophyta</taxon>
        <taxon>Tracheophyta</taxon>
        <taxon>Spermatophyta</taxon>
        <taxon>Magnoliopsida</taxon>
        <taxon>eudicotyledons</taxon>
        <taxon>Gunneridae</taxon>
        <taxon>Pentapetalae</taxon>
        <taxon>rosids</taxon>
        <taxon>fabids</taxon>
        <taxon>Fabales</taxon>
        <taxon>Fabaceae</taxon>
        <taxon>Papilionoideae</taxon>
        <taxon>50 kb inversion clade</taxon>
        <taxon>NPAAA clade</taxon>
        <taxon>Hologalegina</taxon>
        <taxon>IRL clade</taxon>
        <taxon>Fabeae</taxon>
        <taxon>Lathyrus</taxon>
    </lineage>
</organism>
<dbReference type="Gramene" id="Psat04G0168600-T1">
    <property type="protein sequence ID" value="KAI5416758.1"/>
    <property type="gene ID" value="KIW84_041686"/>
</dbReference>
<evidence type="ECO:0000256" key="1">
    <source>
        <dbReference type="ARBA" id="ARBA00022441"/>
    </source>
</evidence>
<dbReference type="AlphaFoldDB" id="A0A9D4X8X9"/>
<keyword evidence="1" id="KW-0880">Kelch repeat</keyword>
<protein>
    <submittedName>
        <fullName evidence="3">Uncharacterized protein</fullName>
    </submittedName>
</protein>